<evidence type="ECO:0000313" key="1">
    <source>
        <dbReference type="EMBL" id="MPM56163.1"/>
    </source>
</evidence>
<protein>
    <submittedName>
        <fullName evidence="1">Uncharacterized protein</fullName>
    </submittedName>
</protein>
<name>A0A645AZ33_9ZZZZ</name>
<sequence length="134" mass="15358">MRDIGQLFAIVCIGKISQRIEAAQSAFGTKPIIVLVVLKHAHGTACRQSTFLGYMTDYLFVADLIHTVRHTRNPDVILPVAVQVVYLLVCEFRERLCNRMGFDIYFVIPLTCPGKQRVFVPKEEFYHKNIFHFG</sequence>
<comment type="caution">
    <text evidence="1">The sequence shown here is derived from an EMBL/GenBank/DDBJ whole genome shotgun (WGS) entry which is preliminary data.</text>
</comment>
<proteinExistence type="predicted"/>
<accession>A0A645AZ33</accession>
<reference evidence="1" key="1">
    <citation type="submission" date="2019-08" db="EMBL/GenBank/DDBJ databases">
        <authorList>
            <person name="Kucharzyk K."/>
            <person name="Murdoch R.W."/>
            <person name="Higgins S."/>
            <person name="Loffler F."/>
        </authorList>
    </citation>
    <scope>NUCLEOTIDE SEQUENCE</scope>
</reference>
<gene>
    <name evidence="1" type="ORF">SDC9_102964</name>
</gene>
<dbReference type="EMBL" id="VSSQ01015619">
    <property type="protein sequence ID" value="MPM56163.1"/>
    <property type="molecule type" value="Genomic_DNA"/>
</dbReference>
<dbReference type="AlphaFoldDB" id="A0A645AZ33"/>
<organism evidence="1">
    <name type="scientific">bioreactor metagenome</name>
    <dbReference type="NCBI Taxonomy" id="1076179"/>
    <lineage>
        <taxon>unclassified sequences</taxon>
        <taxon>metagenomes</taxon>
        <taxon>ecological metagenomes</taxon>
    </lineage>
</organism>